<proteinExistence type="inferred from homology"/>
<dbReference type="InterPro" id="IPR051401">
    <property type="entry name" value="GtrA_CellWall_Glycosyl"/>
</dbReference>
<feature type="transmembrane region" description="Helical" evidence="6">
    <location>
        <begin position="6"/>
        <end position="37"/>
    </location>
</feature>
<comment type="caution">
    <text evidence="8">The sequence shown here is derived from an EMBL/GenBank/DDBJ whole genome shotgun (WGS) entry which is preliminary data.</text>
</comment>
<keyword evidence="4 6" id="KW-1133">Transmembrane helix</keyword>
<feature type="transmembrane region" description="Helical" evidence="6">
    <location>
        <begin position="49"/>
        <end position="69"/>
    </location>
</feature>
<accession>A0A4R8SWN0</accession>
<evidence type="ECO:0000256" key="3">
    <source>
        <dbReference type="ARBA" id="ARBA00022692"/>
    </source>
</evidence>
<evidence type="ECO:0000256" key="2">
    <source>
        <dbReference type="ARBA" id="ARBA00009399"/>
    </source>
</evidence>
<feature type="domain" description="GtrA/DPMS transmembrane" evidence="7">
    <location>
        <begin position="2"/>
        <end position="108"/>
    </location>
</feature>
<organism evidence="8 9">
    <name type="scientific">Mycobacteroides salmoniphilum</name>
    <dbReference type="NCBI Taxonomy" id="404941"/>
    <lineage>
        <taxon>Bacteria</taxon>
        <taxon>Bacillati</taxon>
        <taxon>Actinomycetota</taxon>
        <taxon>Actinomycetes</taxon>
        <taxon>Mycobacteriales</taxon>
        <taxon>Mycobacteriaceae</taxon>
        <taxon>Mycobacteroides</taxon>
    </lineage>
</organism>
<evidence type="ECO:0000313" key="9">
    <source>
        <dbReference type="Proteomes" id="UP000294604"/>
    </source>
</evidence>
<dbReference type="InterPro" id="IPR007267">
    <property type="entry name" value="GtrA_DPMS_TM"/>
</dbReference>
<evidence type="ECO:0000256" key="5">
    <source>
        <dbReference type="ARBA" id="ARBA00023136"/>
    </source>
</evidence>
<dbReference type="AlphaFoldDB" id="A0A4R8SWN0"/>
<dbReference type="PANTHER" id="PTHR38459">
    <property type="entry name" value="PROPHAGE BACTOPRENOL-LINKED GLUCOSE TRANSLOCASE HOMOLOG"/>
    <property type="match status" value="1"/>
</dbReference>
<dbReference type="GO" id="GO:0000271">
    <property type="term" value="P:polysaccharide biosynthetic process"/>
    <property type="evidence" value="ECO:0007669"/>
    <property type="project" value="InterPro"/>
</dbReference>
<feature type="transmembrane region" description="Helical" evidence="6">
    <location>
        <begin position="81"/>
        <end position="102"/>
    </location>
</feature>
<name>A0A4R8SWN0_9MYCO</name>
<keyword evidence="3 6" id="KW-0812">Transmembrane</keyword>
<dbReference type="GO" id="GO:0005886">
    <property type="term" value="C:plasma membrane"/>
    <property type="evidence" value="ECO:0007669"/>
    <property type="project" value="TreeGrafter"/>
</dbReference>
<dbReference type="Proteomes" id="UP000294604">
    <property type="component" value="Unassembled WGS sequence"/>
</dbReference>
<evidence type="ECO:0000313" key="8">
    <source>
        <dbReference type="EMBL" id="TEA06728.1"/>
    </source>
</evidence>
<dbReference type="PANTHER" id="PTHR38459:SF6">
    <property type="entry name" value="ARABINOGALACTAN BIOSYNTHESIS RECRUITING PROTEIN RV3789"/>
    <property type="match status" value="1"/>
</dbReference>
<keyword evidence="5 6" id="KW-0472">Membrane</keyword>
<comment type="subcellular location">
    <subcellularLocation>
        <location evidence="1">Membrane</location>
        <topology evidence="1">Multi-pass membrane protein</topology>
    </subcellularLocation>
</comment>
<evidence type="ECO:0000256" key="6">
    <source>
        <dbReference type="SAM" id="Phobius"/>
    </source>
</evidence>
<comment type="similarity">
    <text evidence="2">Belongs to the GtrA family.</text>
</comment>
<gene>
    <name evidence="8" type="ORF">CCUG60884_01866</name>
</gene>
<evidence type="ECO:0000259" key="7">
    <source>
        <dbReference type="Pfam" id="PF04138"/>
    </source>
</evidence>
<evidence type="ECO:0000256" key="4">
    <source>
        <dbReference type="ARBA" id="ARBA00022989"/>
    </source>
</evidence>
<sequence length="114" mass="12732">MAIVDFGLYSLLLSIGLHVNIAKATSLIIATSIAYYINRRWTFAAKPSYVRFLEVIALYTLTFAVQVGINYALYLSLPENVWRVPVGFVIAQGAATSINFTVQRTVIFGRRNAR</sequence>
<reference evidence="8 9" key="1">
    <citation type="journal article" date="2019" name="Sci. Rep.">
        <title>Extended insight into the Mycobacterium chelonae-abscessus complex through whole genome sequencing of Mycobacterium salmoniphilum outbreak and Mycobacterium salmoniphilum-like strains.</title>
        <authorList>
            <person name="Behra P.R.K."/>
            <person name="Das S."/>
            <person name="Pettersson B.M.F."/>
            <person name="Shirreff L."/>
            <person name="DuCote T."/>
            <person name="Jacobsson K.G."/>
            <person name="Ennis D.G."/>
            <person name="Kirsebom L.A."/>
        </authorList>
    </citation>
    <scope>NUCLEOTIDE SEQUENCE [LARGE SCALE GENOMIC DNA]</scope>
    <source>
        <strain evidence="8 9">CCUG 60884</strain>
    </source>
</reference>
<dbReference type="EMBL" id="PECL01000007">
    <property type="protein sequence ID" value="TEA06728.1"/>
    <property type="molecule type" value="Genomic_DNA"/>
</dbReference>
<evidence type="ECO:0000256" key="1">
    <source>
        <dbReference type="ARBA" id="ARBA00004141"/>
    </source>
</evidence>
<dbReference type="Pfam" id="PF04138">
    <property type="entry name" value="GtrA_DPMS_TM"/>
    <property type="match status" value="1"/>
</dbReference>
<protein>
    <submittedName>
        <fullName evidence="8">GtrA-like protein</fullName>
    </submittedName>
</protein>